<dbReference type="InterPro" id="IPR000182">
    <property type="entry name" value="GNAT_dom"/>
</dbReference>
<sequence length="184" mass="20690">MSPSKTPVTLRLMTERDLPMLHAWLNRPHIVEWWGGEEERPTLHEVVKHYLPRVLAEEAVTPYIAMLGDEPIGYAQSYVALGSGDGWWEDETDPGVRGIDQFLSNHTQLNQGLGTKLVQALVELLFSDPTVTKIQTDPAPNNHRAIRCYEKAGFVQQNVITTPDGPAVYMVQTRQAFERVRSAA</sequence>
<dbReference type="Pfam" id="PF13523">
    <property type="entry name" value="Acetyltransf_8"/>
    <property type="match status" value="1"/>
</dbReference>
<dbReference type="KEGG" id="ag:ABR10839"/>
<evidence type="ECO:0000256" key="7">
    <source>
        <dbReference type="ARBA" id="ARBA00023315"/>
    </source>
</evidence>
<dbReference type="NCBIfam" id="NF012165">
    <property type="entry name" value="AAC_6p_set_A"/>
    <property type="match status" value="1"/>
</dbReference>
<keyword evidence="6" id="KW-0046">Antibiotic resistance</keyword>
<dbReference type="NCBIfam" id="TIGR04431">
    <property type="entry name" value="N6_acetyl_AAC6"/>
    <property type="match status" value="1"/>
</dbReference>
<evidence type="ECO:0000256" key="10">
    <source>
        <dbReference type="ARBA" id="ARBA00079472"/>
    </source>
</evidence>
<evidence type="ECO:0000256" key="5">
    <source>
        <dbReference type="ARBA" id="ARBA00022679"/>
    </source>
</evidence>
<dbReference type="CDD" id="cd04301">
    <property type="entry name" value="NAT_SF"/>
    <property type="match status" value="1"/>
</dbReference>
<dbReference type="InterPro" id="IPR030971">
    <property type="entry name" value="N6_acetyl_AAC6"/>
</dbReference>
<dbReference type="SMR" id="A6N6U3"/>
<dbReference type="AlphaFoldDB" id="A6N6U3"/>
<organism evidence="12">
    <name type="scientific">Pseudomonas aeruginosa</name>
    <dbReference type="NCBI Taxonomy" id="287"/>
    <lineage>
        <taxon>Bacteria</taxon>
        <taxon>Pseudomonadati</taxon>
        <taxon>Pseudomonadota</taxon>
        <taxon>Gammaproteobacteria</taxon>
        <taxon>Pseudomonadales</taxon>
        <taxon>Pseudomonadaceae</taxon>
        <taxon>Pseudomonas</taxon>
    </lineage>
</organism>
<dbReference type="InterPro" id="IPR016181">
    <property type="entry name" value="Acyl_CoA_acyltransferase"/>
</dbReference>
<evidence type="ECO:0000256" key="3">
    <source>
        <dbReference type="ARBA" id="ARBA00012888"/>
    </source>
</evidence>
<dbReference type="RefSeq" id="WP_032491968.1">
    <property type="nucleotide sequence ID" value="NG_047266.1"/>
</dbReference>
<proteinExistence type="predicted"/>
<name>A6N6U3_PSEAI</name>
<comment type="catalytic activity">
    <reaction evidence="9">
        <text>kanamycin B + acetyl-CoA = N(6')-acetylkanamycin B + CoA + H(+)</text>
        <dbReference type="Rhea" id="RHEA:16449"/>
        <dbReference type="ChEBI" id="CHEBI:15378"/>
        <dbReference type="ChEBI" id="CHEBI:57287"/>
        <dbReference type="ChEBI" id="CHEBI:57288"/>
        <dbReference type="ChEBI" id="CHEBI:58390"/>
        <dbReference type="ChEBI" id="CHEBI:58549"/>
        <dbReference type="EC" id="2.3.1.82"/>
    </reaction>
</comment>
<keyword evidence="5" id="KW-0808">Transferase</keyword>
<dbReference type="SUPFAM" id="SSF55729">
    <property type="entry name" value="Acyl-CoA N-acyltransferases (Nat)"/>
    <property type="match status" value="1"/>
</dbReference>
<accession>A6N6U3</accession>
<evidence type="ECO:0000256" key="9">
    <source>
        <dbReference type="ARBA" id="ARBA00048923"/>
    </source>
</evidence>
<dbReference type="GO" id="GO:0047663">
    <property type="term" value="F:aminoglycoside 6'-N-acetyltransferase activity"/>
    <property type="evidence" value="ECO:0007669"/>
    <property type="project" value="UniProtKB-EC"/>
</dbReference>
<evidence type="ECO:0000256" key="4">
    <source>
        <dbReference type="ARBA" id="ARBA00017677"/>
    </source>
</evidence>
<keyword evidence="12" id="KW-0614">Plasmid</keyword>
<evidence type="ECO:0000313" key="12">
    <source>
        <dbReference type="EMBL" id="ABR10839.1"/>
    </source>
</evidence>
<gene>
    <name evidence="12" type="primary">aac(6')-32</name>
</gene>
<dbReference type="Gene3D" id="3.40.630.30">
    <property type="match status" value="1"/>
</dbReference>
<dbReference type="PANTHER" id="PTHR31438">
    <property type="entry name" value="LYSINE N-ACYLTRANSFERASE C17G9.06C-RELATED"/>
    <property type="match status" value="1"/>
</dbReference>
<dbReference type="PANTHER" id="PTHR31438:SF1">
    <property type="entry name" value="LYSINE N-ACYLTRANSFERASE C17G9.06C-RELATED"/>
    <property type="match status" value="1"/>
</dbReference>
<dbReference type="GO" id="GO:0019290">
    <property type="term" value="P:siderophore biosynthetic process"/>
    <property type="evidence" value="ECO:0007669"/>
    <property type="project" value="InterPro"/>
</dbReference>
<dbReference type="EC" id="2.3.1.82" evidence="3"/>
<evidence type="ECO:0000256" key="1">
    <source>
        <dbReference type="ARBA" id="ARBA00004924"/>
    </source>
</evidence>
<keyword evidence="7" id="KW-0012">Acyltransferase</keyword>
<geneLocation type="plasmid" evidence="12">
    <name>pV2GY3</name>
</geneLocation>
<dbReference type="InterPro" id="IPR019432">
    <property type="entry name" value="Acyltransferase_MbtK/IucB-like"/>
</dbReference>
<dbReference type="SMART" id="SM01006">
    <property type="entry name" value="AlcB"/>
    <property type="match status" value="1"/>
</dbReference>
<dbReference type="FunFam" id="3.40.630.30:FF:000025">
    <property type="entry name" value="Aminoglycoside acetyltransferase"/>
    <property type="match status" value="1"/>
</dbReference>
<feature type="domain" description="N-acetyltransferase" evidence="11">
    <location>
        <begin position="8"/>
        <end position="175"/>
    </location>
</feature>
<dbReference type="CARD" id="ARO:3002586">
    <property type="molecule name" value="AAC(6')-32"/>
    <property type="mechanism identifier" value="ARO:0001004"/>
    <property type="mechanism name" value="antibiotic inactivation"/>
</dbReference>
<comment type="subunit">
    <text evidence="2">Homodimer.</text>
</comment>
<dbReference type="EMBL" id="EF614235">
    <property type="protein sequence ID" value="ABR10839.1"/>
    <property type="molecule type" value="Genomic_DNA"/>
</dbReference>
<comment type="pathway">
    <text evidence="1">Siderophore biosynthesis.</text>
</comment>
<evidence type="ECO:0000256" key="8">
    <source>
        <dbReference type="ARBA" id="ARBA00029660"/>
    </source>
</evidence>
<protein>
    <recommendedName>
        <fullName evidence="4">Aminoglycoside N(6')-acetyltransferase type 1</fullName>
        <ecNumber evidence="3">2.3.1.82</ecNumber>
    </recommendedName>
    <alternativeName>
        <fullName evidence="10">AAC(6')-I</fullName>
    </alternativeName>
    <alternativeName>
        <fullName evidence="8">Aminoglycoside resistance protein</fullName>
    </alternativeName>
</protein>
<evidence type="ECO:0000259" key="11">
    <source>
        <dbReference type="PROSITE" id="PS51186"/>
    </source>
</evidence>
<reference evidence="12" key="1">
    <citation type="journal article" date="2007" name="Antimicrob. Agents Chemother.">
        <title>Molecular epidemiology and mechanisms of carbapenem resistance in Pseudomonas aeruginosa isolates from Spanish hospitals.</title>
        <authorList>
            <person name="Gutierrez O."/>
            <person name="Juan C."/>
            <person name="Cercenado E."/>
            <person name="Navarro F."/>
            <person name="Bouza E."/>
            <person name="Coll P."/>
            <person name="Perez J.L."/>
            <person name="Oliver A."/>
        </authorList>
    </citation>
    <scope>NUCLEOTIDE SEQUENCE</scope>
    <source>
        <plasmid evidence="12">pV2GY3</plasmid>
    </source>
</reference>
<evidence type="ECO:0000256" key="2">
    <source>
        <dbReference type="ARBA" id="ARBA00011738"/>
    </source>
</evidence>
<evidence type="ECO:0000256" key="6">
    <source>
        <dbReference type="ARBA" id="ARBA00023251"/>
    </source>
</evidence>
<dbReference type="PROSITE" id="PS51186">
    <property type="entry name" value="GNAT"/>
    <property type="match status" value="1"/>
</dbReference>
<dbReference type="GO" id="GO:0046677">
    <property type="term" value="P:response to antibiotic"/>
    <property type="evidence" value="ECO:0007669"/>
    <property type="project" value="UniProtKB-KW"/>
</dbReference>